<keyword evidence="2" id="KW-1185">Reference proteome</keyword>
<evidence type="ECO:0000313" key="2">
    <source>
        <dbReference type="Proteomes" id="UP000831181"/>
    </source>
</evidence>
<sequence length="290" mass="34066">MNNDRIESSADQLKTSLNAKIYHLNALRDALRHHDDLTIYQSINAERFNSIMQPKKPVDDKYDVSLIVSDIQPELSHYLSDQLIDYLGMEFPFFYYNEYENGRFRMYFGNWWDHKLFGELDVLNVRFEFNDVELNKLGQSFKLEAENKTYYSDDIMEITNESQKLQTLIDSKTDRDAIKSQLKVAIRENESGFTMPWDAAKVKEEHTSLTDQYKQLVAEDDQAAAGAKQIKKNESKILELNKEDTIISYEKQSIRDKFQNFGRFMEVQSNLYYDYMQYLATHKGGSHDEG</sequence>
<dbReference type="KEGG" id="lbe:MOO44_07195"/>
<name>A0A976RRT8_9LACO</name>
<protein>
    <recommendedName>
        <fullName evidence="3">Exonuclease SbcC</fullName>
    </recommendedName>
</protein>
<gene>
    <name evidence="1" type="ORF">MOO44_07195</name>
</gene>
<evidence type="ECO:0000313" key="1">
    <source>
        <dbReference type="EMBL" id="UQS86662.1"/>
    </source>
</evidence>
<accession>A0A976RRT8</accession>
<dbReference type="AlphaFoldDB" id="A0A976RRT8"/>
<proteinExistence type="predicted"/>
<reference evidence="1" key="1">
    <citation type="journal article" date="2022" name="Int. J. Syst. Evol. Microbiol.">
        <title>Apilactobacillus apisilvae sp. nov., Nicolia spurrieriana gen. nov. sp. nov., Bombilactobacillus folatiphilus sp. nov. and Bombilactobacillus thymidiniphilus sp. nov., four new lactic acid bacterial isolates from stingless bees Tetragonula carbonaria and Austroplebeia australis.</title>
        <authorList>
            <person name="Oliphant S.A."/>
            <person name="Watson-Haigh N.S."/>
            <person name="Sumby K.M."/>
            <person name="Gardner J."/>
            <person name="Groom S."/>
            <person name="Jiranek V."/>
        </authorList>
    </citation>
    <scope>NUCLEOTIDE SEQUENCE</scope>
    <source>
        <strain evidence="1">SGEP1_A5</strain>
    </source>
</reference>
<organism evidence="1 2">
    <name type="scientific">Nicoliella spurrieriana</name>
    <dbReference type="NCBI Taxonomy" id="2925830"/>
    <lineage>
        <taxon>Bacteria</taxon>
        <taxon>Bacillati</taxon>
        <taxon>Bacillota</taxon>
        <taxon>Bacilli</taxon>
        <taxon>Lactobacillales</taxon>
        <taxon>Lactobacillaceae</taxon>
        <taxon>Nicoliella</taxon>
    </lineage>
</organism>
<evidence type="ECO:0008006" key="3">
    <source>
        <dbReference type="Google" id="ProtNLM"/>
    </source>
</evidence>
<dbReference type="Proteomes" id="UP000831181">
    <property type="component" value="Chromosome"/>
</dbReference>
<dbReference type="RefSeq" id="WP_260116464.1">
    <property type="nucleotide sequence ID" value="NZ_CP093361.1"/>
</dbReference>
<dbReference type="EMBL" id="CP093361">
    <property type="protein sequence ID" value="UQS86662.1"/>
    <property type="molecule type" value="Genomic_DNA"/>
</dbReference>